<feature type="domain" description="Nudix hydrolase" evidence="3">
    <location>
        <begin position="19"/>
        <end position="153"/>
    </location>
</feature>
<evidence type="ECO:0000256" key="2">
    <source>
        <dbReference type="ARBA" id="ARBA00022801"/>
    </source>
</evidence>
<evidence type="ECO:0000313" key="4">
    <source>
        <dbReference type="EMBL" id="MEQ6290437.1"/>
    </source>
</evidence>
<dbReference type="InterPro" id="IPR020084">
    <property type="entry name" value="NUDIX_hydrolase_CS"/>
</dbReference>
<dbReference type="PROSITE" id="PS00893">
    <property type="entry name" value="NUDIX_BOX"/>
    <property type="match status" value="1"/>
</dbReference>
<dbReference type="PANTHER" id="PTHR43046:SF15">
    <property type="entry name" value="MUTT_NUDIX FAMILY PROTEIN"/>
    <property type="match status" value="1"/>
</dbReference>
<dbReference type="PROSITE" id="PS51462">
    <property type="entry name" value="NUDIX"/>
    <property type="match status" value="1"/>
</dbReference>
<organism evidence="4 5">
    <name type="scientific">Vogesella oryzagri</name>
    <dbReference type="NCBI Taxonomy" id="3160864"/>
    <lineage>
        <taxon>Bacteria</taxon>
        <taxon>Pseudomonadati</taxon>
        <taxon>Pseudomonadota</taxon>
        <taxon>Betaproteobacteria</taxon>
        <taxon>Neisseriales</taxon>
        <taxon>Chromobacteriaceae</taxon>
        <taxon>Vogesella</taxon>
    </lineage>
</organism>
<accession>A0ABV1M2H8</accession>
<reference evidence="4" key="1">
    <citation type="submission" date="2024-06" db="EMBL/GenBank/DDBJ databases">
        <title>Genome sequence of Vogesella sp. MAHUQ-64.</title>
        <authorList>
            <person name="Huq M.A."/>
        </authorList>
    </citation>
    <scope>NUCLEOTIDE SEQUENCE</scope>
    <source>
        <strain evidence="4">MAHUQ-64</strain>
    </source>
</reference>
<keyword evidence="5" id="KW-1185">Reference proteome</keyword>
<dbReference type="Proteomes" id="UP001433638">
    <property type="component" value="Unassembled WGS sequence"/>
</dbReference>
<gene>
    <name evidence="4" type="ORF">ABNW52_07395</name>
</gene>
<name>A0ABV1M2H8_9NEIS</name>
<dbReference type="Gene3D" id="3.90.79.10">
    <property type="entry name" value="Nucleoside Triphosphate Pyrophosphohydrolase"/>
    <property type="match status" value="1"/>
</dbReference>
<dbReference type="SUPFAM" id="SSF55811">
    <property type="entry name" value="Nudix"/>
    <property type="match status" value="1"/>
</dbReference>
<proteinExistence type="predicted"/>
<protein>
    <submittedName>
        <fullName evidence="4">NUDIX domain-containing protein</fullName>
    </submittedName>
</protein>
<dbReference type="RefSeq" id="WP_349585926.1">
    <property type="nucleotide sequence ID" value="NZ_JBEFLD010000003.1"/>
</dbReference>
<keyword evidence="2" id="KW-0378">Hydrolase</keyword>
<comment type="cofactor">
    <cofactor evidence="1">
        <name>Mg(2+)</name>
        <dbReference type="ChEBI" id="CHEBI:18420"/>
    </cofactor>
</comment>
<dbReference type="PANTHER" id="PTHR43046">
    <property type="entry name" value="GDP-MANNOSE MANNOSYL HYDROLASE"/>
    <property type="match status" value="1"/>
</dbReference>
<dbReference type="InterPro" id="IPR000086">
    <property type="entry name" value="NUDIX_hydrolase_dom"/>
</dbReference>
<dbReference type="CDD" id="cd02883">
    <property type="entry name" value="NUDIX_Hydrolase"/>
    <property type="match status" value="1"/>
</dbReference>
<dbReference type="InterPro" id="IPR015797">
    <property type="entry name" value="NUDIX_hydrolase-like_dom_sf"/>
</dbReference>
<evidence type="ECO:0000256" key="1">
    <source>
        <dbReference type="ARBA" id="ARBA00001946"/>
    </source>
</evidence>
<dbReference type="Pfam" id="PF00293">
    <property type="entry name" value="NUDIX"/>
    <property type="match status" value="1"/>
</dbReference>
<comment type="caution">
    <text evidence="4">The sequence shown here is derived from an EMBL/GenBank/DDBJ whole genome shotgun (WGS) entry which is preliminary data.</text>
</comment>
<sequence length="175" mass="19551">MHHLQTIYHLQPSASARVQQRQAVRGIVARGRELLLLYTGRYDDYSLPGGGVEADEDHSLALARELAEETGAREVNIQRPFGLIDEFRPPRGDYDVLHMLSYCYVCQIAATLAAPQMEAYEIKNRMEVRWLDVDAAIAHNEAVLQRGAPGMGLSIVRETVLLKLIAQALDNGQLQ</sequence>
<evidence type="ECO:0000313" key="5">
    <source>
        <dbReference type="Proteomes" id="UP001433638"/>
    </source>
</evidence>
<evidence type="ECO:0000259" key="3">
    <source>
        <dbReference type="PROSITE" id="PS51462"/>
    </source>
</evidence>
<dbReference type="EMBL" id="JBEFLD010000003">
    <property type="protein sequence ID" value="MEQ6290437.1"/>
    <property type="molecule type" value="Genomic_DNA"/>
</dbReference>